<dbReference type="Proteomes" id="UP000239735">
    <property type="component" value="Unassembled WGS sequence"/>
</dbReference>
<dbReference type="AlphaFoldDB" id="A0A2N9L4J6"/>
<name>A0A2N9L4J6_9BACT</name>
<sequence>MNLMLSRPSLAWHSKNSLRQSHLRNAGLRTWFAEDVRQTALRMTTYFLNDLRTHEVWGIEGESLSLQHATPRR</sequence>
<dbReference type="EMBL" id="OKRB01000046">
    <property type="protein sequence ID" value="SPE18160.1"/>
    <property type="molecule type" value="Genomic_DNA"/>
</dbReference>
<gene>
    <name evidence="1" type="ORF">SBA5_140027</name>
</gene>
<evidence type="ECO:0000313" key="2">
    <source>
        <dbReference type="Proteomes" id="UP000239735"/>
    </source>
</evidence>
<protein>
    <submittedName>
        <fullName evidence="1">Uncharacterized protein</fullName>
    </submittedName>
</protein>
<reference evidence="2" key="1">
    <citation type="submission" date="2018-02" db="EMBL/GenBank/DDBJ databases">
        <authorList>
            <person name="Hausmann B."/>
        </authorList>
    </citation>
    <scope>NUCLEOTIDE SEQUENCE [LARGE SCALE GENOMIC DNA]</scope>
    <source>
        <strain evidence="2">Peat soil MAG SbA5</strain>
    </source>
</reference>
<organism evidence="1 2">
    <name type="scientific">Candidatus Sulfuritelmatomonas gaucii</name>
    <dbReference type="NCBI Taxonomy" id="2043161"/>
    <lineage>
        <taxon>Bacteria</taxon>
        <taxon>Pseudomonadati</taxon>
        <taxon>Acidobacteriota</taxon>
        <taxon>Terriglobia</taxon>
        <taxon>Terriglobales</taxon>
        <taxon>Acidobacteriaceae</taxon>
        <taxon>Candidatus Sulfuritelmatomonas</taxon>
    </lineage>
</organism>
<evidence type="ECO:0000313" key="1">
    <source>
        <dbReference type="EMBL" id="SPE18160.1"/>
    </source>
</evidence>
<accession>A0A2N9L4J6</accession>
<proteinExistence type="predicted"/>